<accession>A0A5S9R299</accession>
<proteinExistence type="inferred from homology"/>
<feature type="region of interest" description="Disordered" evidence="3">
    <location>
        <begin position="59"/>
        <end position="92"/>
    </location>
</feature>
<sequence length="92" mass="10044">MNGVGDGKLARMTVEKVSSTDAKNRLNALLADVERTGKTVIITNHGRDVARLVPANPTPRQFGQMPNLSIPNDFDEPLPDTELARWEGDESS</sequence>
<evidence type="ECO:0000256" key="1">
    <source>
        <dbReference type="ARBA" id="ARBA00009981"/>
    </source>
</evidence>
<comment type="similarity">
    <text evidence="1 2">Belongs to the phD/YefM antitoxin family.</text>
</comment>
<dbReference type="Gene3D" id="3.40.1620.10">
    <property type="entry name" value="YefM-like domain"/>
    <property type="match status" value="1"/>
</dbReference>
<dbReference type="SUPFAM" id="SSF143120">
    <property type="entry name" value="YefM-like"/>
    <property type="match status" value="1"/>
</dbReference>
<reference evidence="4 5" key="1">
    <citation type="submission" date="2019-11" db="EMBL/GenBank/DDBJ databases">
        <authorList>
            <person name="Holert J."/>
        </authorList>
    </citation>
    <scope>NUCLEOTIDE SEQUENCE [LARGE SCALE GENOMIC DNA]</scope>
    <source>
        <strain evidence="4">BC8_1</strain>
    </source>
</reference>
<gene>
    <name evidence="4" type="ORF">AELLOGFF_05155</name>
</gene>
<evidence type="ECO:0000256" key="3">
    <source>
        <dbReference type="SAM" id="MobiDB-lite"/>
    </source>
</evidence>
<organism evidence="4 5">
    <name type="scientific">Mycolicibacterium vanbaalenii</name>
    <name type="common">Mycobacterium vanbaalenii</name>
    <dbReference type="NCBI Taxonomy" id="110539"/>
    <lineage>
        <taxon>Bacteria</taxon>
        <taxon>Bacillati</taxon>
        <taxon>Actinomycetota</taxon>
        <taxon>Actinomycetes</taxon>
        <taxon>Mycobacteriales</taxon>
        <taxon>Mycobacteriaceae</taxon>
        <taxon>Mycolicibacterium</taxon>
    </lineage>
</organism>
<dbReference type="AlphaFoldDB" id="A0A5S9R299"/>
<comment type="function">
    <text evidence="2">Antitoxin component of a type II toxin-antitoxin (TA) system.</text>
</comment>
<protein>
    <recommendedName>
        <fullName evidence="2">Antitoxin</fullName>
    </recommendedName>
</protein>
<dbReference type="InterPro" id="IPR036165">
    <property type="entry name" value="YefM-like_sf"/>
</dbReference>
<name>A0A5S9R299_MYCVN</name>
<keyword evidence="5" id="KW-1185">Reference proteome</keyword>
<dbReference type="InterPro" id="IPR006442">
    <property type="entry name" value="Antitoxin_Phd/YefM"/>
</dbReference>
<feature type="compositionally biased region" description="Basic and acidic residues" evidence="3">
    <location>
        <begin position="82"/>
        <end position="92"/>
    </location>
</feature>
<evidence type="ECO:0000313" key="5">
    <source>
        <dbReference type="Proteomes" id="UP000430146"/>
    </source>
</evidence>
<dbReference type="NCBIfam" id="TIGR01552">
    <property type="entry name" value="phd_fam"/>
    <property type="match status" value="1"/>
</dbReference>
<evidence type="ECO:0000313" key="4">
    <source>
        <dbReference type="EMBL" id="CAA0127305.1"/>
    </source>
</evidence>
<feature type="compositionally biased region" description="Polar residues" evidence="3">
    <location>
        <begin position="59"/>
        <end position="70"/>
    </location>
</feature>
<dbReference type="Proteomes" id="UP000430146">
    <property type="component" value="Unassembled WGS sequence"/>
</dbReference>
<dbReference type="EMBL" id="CACSIP010000029">
    <property type="protein sequence ID" value="CAA0127305.1"/>
    <property type="molecule type" value="Genomic_DNA"/>
</dbReference>
<dbReference type="Pfam" id="PF02604">
    <property type="entry name" value="PhdYeFM_antitox"/>
    <property type="match status" value="1"/>
</dbReference>
<evidence type="ECO:0000256" key="2">
    <source>
        <dbReference type="RuleBase" id="RU362080"/>
    </source>
</evidence>